<feature type="compositionally biased region" description="Low complexity" evidence="1">
    <location>
        <begin position="562"/>
        <end position="580"/>
    </location>
</feature>
<feature type="region of interest" description="Disordered" evidence="1">
    <location>
        <begin position="391"/>
        <end position="434"/>
    </location>
</feature>
<dbReference type="AlphaFoldDB" id="A0A7R8D5G1"/>
<proteinExistence type="predicted"/>
<keyword evidence="3" id="KW-1185">Reference proteome</keyword>
<feature type="region of interest" description="Disordered" evidence="1">
    <location>
        <begin position="535"/>
        <end position="598"/>
    </location>
</feature>
<name>A0A7R8D5G1_LEPSM</name>
<organism evidence="2 3">
    <name type="scientific">Lepeophtheirus salmonis</name>
    <name type="common">Salmon louse</name>
    <name type="synonym">Caligus salmonis</name>
    <dbReference type="NCBI Taxonomy" id="72036"/>
    <lineage>
        <taxon>Eukaryota</taxon>
        <taxon>Metazoa</taxon>
        <taxon>Ecdysozoa</taxon>
        <taxon>Arthropoda</taxon>
        <taxon>Crustacea</taxon>
        <taxon>Multicrustacea</taxon>
        <taxon>Hexanauplia</taxon>
        <taxon>Copepoda</taxon>
        <taxon>Siphonostomatoida</taxon>
        <taxon>Caligidae</taxon>
        <taxon>Lepeophtheirus</taxon>
    </lineage>
</organism>
<dbReference type="EMBL" id="HG994588">
    <property type="protein sequence ID" value="CAF3035117.1"/>
    <property type="molecule type" value="Genomic_DNA"/>
</dbReference>
<accession>A0A7R8D5G1</accession>
<dbReference type="OrthoDB" id="6376137at2759"/>
<sequence length="612" mass="66863">MVVILDAWKNKGKKGKSFVEALKIYMKSLDNLLYQGANITKKISYNAPQDLSLELLEVYYRIHTSTLKRRAQNFTLEESQQILKILNEAHEKVGNFNKNISEPPLEKIPKLSEEEDPQKLRSIIIDTCLQGLEFTKARIYLLGADTSNKNASGLFVDRKSNNLYNGIWRSPLTELDRAGGFYDEYQTLAEVTAMLKRPPPDVAPFPQLLKKAKSSAQTRPVETVKKLLELQQVYAKTRKTFREDSVRAMLIDLLNTIGIKCSGYDEIQTACFDNKSLSSSSDPIPFLSSSLPTLNTVNSGIVSTPAIGVNPSPKPPKSTVIPSTSAPTTALDLSKTILSQTSSSPLFSNTNKKFSSATAYKASSALSSSILKPSSTKSSTLPLSSLNKKILGSKVPTSSPKGIKTSSPKVMNTSSPKVMNTSSPKVMNTSSPNVMNISSTKVMDISSSKVTRTPSPKVVSSLTKGTAILSPPRQFGKGITIQRKTFLPPNSKKLSKSKSFDGTVSPKLKSIVKPNEIRNQLKNFRVNLHSVLKKSKSAKDLANNPSLSPNHNNSNITTPSNLSSKRTLPTSPLPLSTSTPYPKMISKEAPCPVPVTLNNKDKKTDIDVICID</sequence>
<gene>
    <name evidence="2" type="ORF">LSAA_15035</name>
</gene>
<feature type="compositionally biased region" description="Low complexity" evidence="1">
    <location>
        <begin position="543"/>
        <end position="555"/>
    </location>
</feature>
<protein>
    <submittedName>
        <fullName evidence="2">(salmon louse) hypothetical protein</fullName>
    </submittedName>
</protein>
<feature type="compositionally biased region" description="Polar residues" evidence="1">
    <location>
        <begin position="395"/>
        <end position="434"/>
    </location>
</feature>
<reference evidence="2" key="1">
    <citation type="submission" date="2021-02" db="EMBL/GenBank/DDBJ databases">
        <authorList>
            <person name="Bekaert M."/>
        </authorList>
    </citation>
    <scope>NUCLEOTIDE SEQUENCE</scope>
    <source>
        <strain evidence="2">IoA-00</strain>
    </source>
</reference>
<evidence type="ECO:0000256" key="1">
    <source>
        <dbReference type="SAM" id="MobiDB-lite"/>
    </source>
</evidence>
<evidence type="ECO:0000313" key="3">
    <source>
        <dbReference type="Proteomes" id="UP000675881"/>
    </source>
</evidence>
<evidence type="ECO:0000313" key="2">
    <source>
        <dbReference type="EMBL" id="CAF3035117.1"/>
    </source>
</evidence>
<dbReference type="Proteomes" id="UP000675881">
    <property type="component" value="Chromosome 9"/>
</dbReference>